<organism evidence="1 2">
    <name type="scientific">Echinops telfairi</name>
    <name type="common">Lesser hedgehog tenrec</name>
    <dbReference type="NCBI Taxonomy" id="9371"/>
    <lineage>
        <taxon>Eukaryota</taxon>
        <taxon>Metazoa</taxon>
        <taxon>Chordata</taxon>
        <taxon>Craniata</taxon>
        <taxon>Vertebrata</taxon>
        <taxon>Euteleostomi</taxon>
        <taxon>Mammalia</taxon>
        <taxon>Eutheria</taxon>
        <taxon>Afrotheria</taxon>
        <taxon>Tenrecidae</taxon>
        <taxon>Tenrecinae</taxon>
        <taxon>Echinops</taxon>
    </lineage>
</organism>
<gene>
    <name evidence="2" type="primary">DDX54</name>
</gene>
<dbReference type="Proteomes" id="UP000694863">
    <property type="component" value="Unplaced"/>
</dbReference>
<evidence type="ECO:0000313" key="1">
    <source>
        <dbReference type="Proteomes" id="UP000694863"/>
    </source>
</evidence>
<reference evidence="2" key="1">
    <citation type="submission" date="2025-08" db="UniProtKB">
        <authorList>
            <consortium name="RefSeq"/>
        </authorList>
    </citation>
    <scope>IDENTIFICATION</scope>
</reference>
<proteinExistence type="predicted"/>
<keyword evidence="1" id="KW-1185">Reference proteome</keyword>
<evidence type="ECO:0000313" key="2">
    <source>
        <dbReference type="RefSeq" id="XP_045152634.1"/>
    </source>
</evidence>
<dbReference type="RefSeq" id="XP_045152634.1">
    <property type="nucleotide sequence ID" value="XM_045296699.1"/>
</dbReference>
<keyword evidence="2" id="KW-0547">Nucleotide-binding</keyword>
<accession>A0AC55DLL3</accession>
<sequence>MKLMEMMMLGPGRPLPAFPTSECTSDVEPDTREMVRAQNKKKKKSGGFQSMGGWSPFVGWGGWLWHCLEKEPKDHHAVKLTPPLLPRMEDQFAALHENPDIIIATPGRLMHVAVEMNLKLQSVEYVVFDEADRLFEMGFAEQLQEIISRLPGGQQTVLFSATLPKLLVEFARAGLTEPSLIRLDVDAKLNEQLKTTFLHVREDTKPAVLLHLLRNVVRPQDQTVVFVATKHHAEYLTEVSRGPVPPAALDPTARKINLAKFIHSKCSALIVTDLAARGLDIPLLDNVINYSFPAKGKLFLHRVGRVARAGRSGTAYSLVAPDEVPYLLDLHLFLGRSLTLARPHEEPPGAASVDGVLGRVPQSVVDDEDCGLQSALGASLELRGLSRVADNAQQQYVRSRPAPSPESIKRTKALDLTALGLHPLFSLRFEEQELQRLRLVDSIKKYRARATIFEINASSRDPSSQVMRAKRQKDRKAIASFQRQRLQGQQEGPSAPAPAPAPTEEQPEGQEEEEDLGAGVEDVFTEVVSRKRPRQPGPDGGAKRRRAEAQQHDPDFYVPYRPKDFDSERGLSVGDSGAFEQQVAGAVLDLMGDEAQNLTRGQQQLKWDRKKKRFVGRSGQEDKKKIKTESGRYISSSYKRDLYQKWKQKQKIDDRDSEEEGPSQRRGPPQRGRRRHQGPGASPHPTGTPTGRVHSELKTKQQILKQRRRTQKMHFLQRGGLKQLSARNRHRARELQRGAFGRGAHCKKGKMRKRM</sequence>
<keyword evidence="2" id="KW-0378">Hydrolase</keyword>
<protein>
    <submittedName>
        <fullName evidence="2">ATP-dependent RNA helicase DDX54</fullName>
    </submittedName>
</protein>
<name>A0AC55DLL3_ECHTE</name>
<keyword evidence="2" id="KW-0347">Helicase</keyword>
<keyword evidence="2" id="KW-0067">ATP-binding</keyword>